<evidence type="ECO:0000313" key="2">
    <source>
        <dbReference type="Proteomes" id="UP000324222"/>
    </source>
</evidence>
<reference evidence="1 2" key="1">
    <citation type="submission" date="2019-05" db="EMBL/GenBank/DDBJ databases">
        <title>Another draft genome of Portunus trituberculatus and its Hox gene families provides insights of decapod evolution.</title>
        <authorList>
            <person name="Jeong J.-H."/>
            <person name="Song I."/>
            <person name="Kim S."/>
            <person name="Choi T."/>
            <person name="Kim D."/>
            <person name="Ryu S."/>
            <person name="Kim W."/>
        </authorList>
    </citation>
    <scope>NUCLEOTIDE SEQUENCE [LARGE SCALE GENOMIC DNA]</scope>
    <source>
        <tissue evidence="1">Muscle</tissue>
    </source>
</reference>
<dbReference type="EMBL" id="VSRR010064877">
    <property type="protein sequence ID" value="MPC84243.1"/>
    <property type="molecule type" value="Genomic_DNA"/>
</dbReference>
<organism evidence="1 2">
    <name type="scientific">Portunus trituberculatus</name>
    <name type="common">Swimming crab</name>
    <name type="synonym">Neptunus trituberculatus</name>
    <dbReference type="NCBI Taxonomy" id="210409"/>
    <lineage>
        <taxon>Eukaryota</taxon>
        <taxon>Metazoa</taxon>
        <taxon>Ecdysozoa</taxon>
        <taxon>Arthropoda</taxon>
        <taxon>Crustacea</taxon>
        <taxon>Multicrustacea</taxon>
        <taxon>Malacostraca</taxon>
        <taxon>Eumalacostraca</taxon>
        <taxon>Eucarida</taxon>
        <taxon>Decapoda</taxon>
        <taxon>Pleocyemata</taxon>
        <taxon>Brachyura</taxon>
        <taxon>Eubrachyura</taxon>
        <taxon>Portunoidea</taxon>
        <taxon>Portunidae</taxon>
        <taxon>Portuninae</taxon>
        <taxon>Portunus</taxon>
    </lineage>
</organism>
<evidence type="ECO:0000313" key="1">
    <source>
        <dbReference type="EMBL" id="MPC84243.1"/>
    </source>
</evidence>
<dbReference type="Proteomes" id="UP000324222">
    <property type="component" value="Unassembled WGS sequence"/>
</dbReference>
<sequence>MVLSLQSVASIPKLFSRVFVAPKGDLKGLPEGLEEAVDAGNCLETLQRAIGFHETWPSSGSVTWKADHAAVTALPSTLQRCLHASVAAKNPLCEVTGEAEVSVGKRDPDAPLVKTSVDNALATARHIDYCILQQTSCNKGSSSIQVPYILVLASAGLREGPQTQLNNLVCP</sequence>
<name>A0A5B7IPD8_PORTR</name>
<accession>A0A5B7IPD8</accession>
<proteinExistence type="predicted"/>
<gene>
    <name evidence="1" type="ORF">E2C01_078973</name>
</gene>
<dbReference type="AlphaFoldDB" id="A0A5B7IPD8"/>
<keyword evidence="2" id="KW-1185">Reference proteome</keyword>
<protein>
    <submittedName>
        <fullName evidence="1">Uncharacterized protein</fullName>
    </submittedName>
</protein>
<comment type="caution">
    <text evidence="1">The sequence shown here is derived from an EMBL/GenBank/DDBJ whole genome shotgun (WGS) entry which is preliminary data.</text>
</comment>